<gene>
    <name evidence="1" type="ORF">LL038_03370</name>
</gene>
<organism evidence="1 2">
    <name type="scientific">Clostridium estertheticum</name>
    <dbReference type="NCBI Taxonomy" id="238834"/>
    <lineage>
        <taxon>Bacteria</taxon>
        <taxon>Bacillati</taxon>
        <taxon>Bacillota</taxon>
        <taxon>Clostridia</taxon>
        <taxon>Eubacteriales</taxon>
        <taxon>Clostridiaceae</taxon>
        <taxon>Clostridium</taxon>
    </lineage>
</organism>
<dbReference type="RefSeq" id="WP_216120046.1">
    <property type="nucleotide sequence ID" value="NZ_CP086239.1"/>
</dbReference>
<proteinExistence type="predicted"/>
<dbReference type="Proteomes" id="UP001164733">
    <property type="component" value="Chromosome"/>
</dbReference>
<protein>
    <submittedName>
        <fullName evidence="1">Uncharacterized protein</fullName>
    </submittedName>
</protein>
<evidence type="ECO:0000313" key="1">
    <source>
        <dbReference type="EMBL" id="WAG61306.1"/>
    </source>
</evidence>
<reference evidence="1" key="1">
    <citation type="submission" date="2021-11" db="EMBL/GenBank/DDBJ databases">
        <title>Clostridia strains as spoilage organisms.</title>
        <authorList>
            <person name="Wambui J."/>
            <person name="Stevens M.J.A."/>
            <person name="Stephan R."/>
        </authorList>
    </citation>
    <scope>NUCLEOTIDE SEQUENCE</scope>
    <source>
        <strain evidence="1">CF009</strain>
    </source>
</reference>
<dbReference type="AlphaFoldDB" id="A0AA47EJG2"/>
<name>A0AA47EJG2_9CLOT</name>
<evidence type="ECO:0000313" key="2">
    <source>
        <dbReference type="Proteomes" id="UP001164733"/>
    </source>
</evidence>
<sequence length="1093" mass="127278">MKHVKLLKINQSNINEENEVCNLEDINTVKVGTYNFLIKSLETYRKNDFKDDEQITEFIKVMLPSNEEKAQEQWICEIIWENRLYKAWFATVGGMKQQDRTSKSKCEVIFVKADIDFNIWFENIISLGKFAKVDKTKDMYVNKKILSRISLATSELISEIDMPNIIILPQAHLDWKKAYKTVEPKDVEYTDKGNEKTGVDYDLVDYNFDTNKRDKDGKAIDIMDIFDGGGVATHKVMDAIGKSLGRNDVDFAIIRGFGIAIKGMVTRFNIIEYLEVMYNKTGDTDFCRKVNDKFELLDMYKNWRHVTDNTLLLNESMVKLVDMFENMEEYTSLLEKYNTEKFMDVYNLLNKLYITKVNKHNSKLKQYRRMNYQLMNGLALTNEEYNILAEQDFRLFKKVLKPFDKDVAPGEFITNIDYINLFYNQCSENEKEVDDLKEITNVVDKSNALININKDNIKLSYVKKNLAKLVEKKIRDMAKGRITLKATYNYIAVDPISYMNFAMYRELGTNGLAEGEFYCSSIEDGKTRTIFRNPCMAYSEIHNVNFVRNIFLDSWLCQSEELVYFNDKSDILNLMGSADKDGDSCTMVDNEIVKNAVVIPKDNKYFISLADGKKVPCKFDDEGRFKATYTPSGNLIGDVAIMGASVNNNSQSLKTFISKTNKFYSWEEVTDKLIKHNEVDLAEKTEDEQYEIIKHFIKTNLIDTGILNYSNNADNEILREEIKQNFYNNEKEIYSLLYVSSLVIDSPKTMNVIYVEQYTKFIKEDYPRKANFLQYAKRLENVRGKDYAYSINSLLDKFGDRVQEELLDTIVNRRKDFSDNAKLLQKQLVNENYIKENAEKAWDEISEMFNLYKIDLAKNKVILDKANKIIKRKEAEHYEAYENVSDKYADARWKKDMEDIKKGYSINNKKYYKGLDVIDADFTLKANKIIVNNDIYSVAIALSKLDNVSERFIINFFMSALINVDNISPSLKYCYVKDETGDIEYMYNTYKRLEKQVNLSDTVIEKLSMNDLVRYKLAAEVRFKNIDANLVECIEDGLTKNGFYYLDITKLETFPEFKEIVEGREIVEVKGFMLKKDGTKHITENTFGVCISL</sequence>
<accession>A0AA47EJG2</accession>
<dbReference type="EMBL" id="CP086239">
    <property type="protein sequence ID" value="WAG61306.1"/>
    <property type="molecule type" value="Genomic_DNA"/>
</dbReference>